<feature type="transmembrane region" description="Helical" evidence="9">
    <location>
        <begin position="416"/>
        <end position="437"/>
    </location>
</feature>
<feature type="transmembrane region" description="Helical" evidence="9">
    <location>
        <begin position="187"/>
        <end position="208"/>
    </location>
</feature>
<evidence type="ECO:0000256" key="1">
    <source>
        <dbReference type="ARBA" id="ARBA00004477"/>
    </source>
</evidence>
<protein>
    <recommendedName>
        <fullName evidence="9">Protein RFT1 homolog</fullName>
    </recommendedName>
</protein>
<comment type="subcellular location">
    <subcellularLocation>
        <location evidence="1 9">Endoplasmic reticulum membrane</location>
        <topology evidence="1 9">Multi-pass membrane protein</topology>
    </subcellularLocation>
</comment>
<accession>A0A383V5W8</accession>
<dbReference type="AlphaFoldDB" id="A0A383V5W8"/>
<dbReference type="InterPro" id="IPR007594">
    <property type="entry name" value="RFT1"/>
</dbReference>
<evidence type="ECO:0000313" key="11">
    <source>
        <dbReference type="Proteomes" id="UP000256970"/>
    </source>
</evidence>
<dbReference type="GO" id="GO:0005789">
    <property type="term" value="C:endoplasmic reticulum membrane"/>
    <property type="evidence" value="ECO:0007669"/>
    <property type="project" value="UniProtKB-SubCell"/>
</dbReference>
<feature type="transmembrane region" description="Helical" evidence="9">
    <location>
        <begin position="318"/>
        <end position="342"/>
    </location>
</feature>
<comment type="pathway">
    <text evidence="2">Protein modification; protein glycosylation.</text>
</comment>
<name>A0A383V5W8_TETOB</name>
<evidence type="ECO:0000256" key="7">
    <source>
        <dbReference type="ARBA" id="ARBA00023136"/>
    </source>
</evidence>
<dbReference type="GO" id="GO:0034203">
    <property type="term" value="P:glycolipid translocation"/>
    <property type="evidence" value="ECO:0007669"/>
    <property type="project" value="TreeGrafter"/>
</dbReference>
<keyword evidence="7 9" id="KW-0472">Membrane</keyword>
<comment type="similarity">
    <text evidence="3 9">Belongs to the RFT1 family.</text>
</comment>
<gene>
    <name evidence="10" type="ORF">BQ4739_LOCUS1544</name>
</gene>
<keyword evidence="4 9" id="KW-0812">Transmembrane</keyword>
<evidence type="ECO:0000256" key="2">
    <source>
        <dbReference type="ARBA" id="ARBA00004922"/>
    </source>
</evidence>
<sequence>MAPAAADQLQVMASGFTKLMVSQVATRLVTFCMNLLVARQLSPEAYGLSAVQFHLITTSILFLSREGFRRGGLRIQEEQSSKESSTTVAGRVLRVSWPILPIGMVLSTAVCGFVLWRSAAQGGDLAYQQAVVAHGVAAVLELASEPLYIISSTRLEFGRRAGIETAAMITKCGVTLLLVLGSSLQPALVFGASQLAFSCVVLGGYMWYGAQLWAQGQLKVHNWRLDSQDRQTLAITGLFSIQAAEKLLLAEGSKLALVGFESSYNQGVYGLVANLGSLVVRLLFTPVEEAAFTAFSRAGLRAAAEPASRGPLASVLAVAVKAVALLGLLAVTFGPCYSYTLLRLVYGQRWSESEAPFVLGCYTAYLLLLAVNGITEAFVHAVLEPSALKAANALLVVFTAAHVLCSIVLVKAGGAAGLVLADTVNMSLRIAFSLWYIRRYFSEVPGFSIRQLLPSSQVLLACCIVSGCLAASNTAFMAPQQLAAHGFWRQAALHVAVGVGCLGVLAMRIVKVERATIAQVSGLRHKQE</sequence>
<feature type="transmembrane region" description="Helical" evidence="9">
    <location>
        <begin position="390"/>
        <end position="410"/>
    </location>
</feature>
<dbReference type="Proteomes" id="UP000256970">
    <property type="component" value="Unassembled WGS sequence"/>
</dbReference>
<proteinExistence type="inferred from homology"/>
<evidence type="ECO:0000313" key="10">
    <source>
        <dbReference type="EMBL" id="SZX61008.1"/>
    </source>
</evidence>
<dbReference type="EMBL" id="FNXT01000118">
    <property type="protein sequence ID" value="SZX61008.1"/>
    <property type="molecule type" value="Genomic_DNA"/>
</dbReference>
<evidence type="ECO:0000256" key="3">
    <source>
        <dbReference type="ARBA" id="ARBA00010288"/>
    </source>
</evidence>
<evidence type="ECO:0000256" key="8">
    <source>
        <dbReference type="ARBA" id="ARBA00045912"/>
    </source>
</evidence>
<organism evidence="10 11">
    <name type="scientific">Tetradesmus obliquus</name>
    <name type="common">Green alga</name>
    <name type="synonym">Acutodesmus obliquus</name>
    <dbReference type="NCBI Taxonomy" id="3088"/>
    <lineage>
        <taxon>Eukaryota</taxon>
        <taxon>Viridiplantae</taxon>
        <taxon>Chlorophyta</taxon>
        <taxon>core chlorophytes</taxon>
        <taxon>Chlorophyceae</taxon>
        <taxon>CS clade</taxon>
        <taxon>Sphaeropleales</taxon>
        <taxon>Scenedesmaceae</taxon>
        <taxon>Tetradesmus</taxon>
    </lineage>
</organism>
<evidence type="ECO:0000256" key="9">
    <source>
        <dbReference type="RuleBase" id="RU365067"/>
    </source>
</evidence>
<dbReference type="GO" id="GO:0006488">
    <property type="term" value="P:dolichol-linked oligosaccharide biosynthetic process"/>
    <property type="evidence" value="ECO:0007669"/>
    <property type="project" value="InterPro"/>
</dbReference>
<dbReference type="PANTHER" id="PTHR13117:SF5">
    <property type="entry name" value="PROTEIN RFT1 HOMOLOG"/>
    <property type="match status" value="1"/>
</dbReference>
<keyword evidence="6 9" id="KW-1133">Transmembrane helix</keyword>
<dbReference type="STRING" id="3088.A0A383V5W8"/>
<evidence type="ECO:0000256" key="4">
    <source>
        <dbReference type="ARBA" id="ARBA00022692"/>
    </source>
</evidence>
<feature type="transmembrane region" description="Helical" evidence="9">
    <location>
        <begin position="362"/>
        <end position="383"/>
    </location>
</feature>
<feature type="transmembrane region" description="Helical" evidence="9">
    <location>
        <begin position="99"/>
        <end position="119"/>
    </location>
</feature>
<comment type="caution">
    <text evidence="9">Lacks conserved residue(s) required for the propagation of feature annotation.</text>
</comment>
<keyword evidence="5" id="KW-0256">Endoplasmic reticulum</keyword>
<feature type="transmembrane region" description="Helical" evidence="9">
    <location>
        <begin position="458"/>
        <end position="479"/>
    </location>
</feature>
<comment type="function">
    <text evidence="8 9">Intramembrane glycolipid transporter that operates in the biosynthetic pathway of dolichol-linked oligosaccharides, the glycan precursors employed in protein asparagine (N)-glycosylation. The sequential addition of sugars to dolichol pyrophosphate produces dolichol-linked oligosaccharides containing fourteen sugars, including two GlcNAcs, nine mannoses and three glucoses. Once assembled, the oligosaccharide is transferred from the lipid to nascent proteins by oligosaccharyltransferases. The assembly of dolichol-linked oligosaccharides begins on the cytosolic side of the endoplasmic reticulum membrane and finishes in its lumen. RFT1 could mediate the translocation of the cytosolically oriented intermediate DolPP-GlcNAc2Man5, produced by ALG11, into the ER lumen where dolichol-linked oligosaccharides assembly continues. However, the intramembrane lipid transporter activity could not be confirmed in vitro.</text>
</comment>
<reference evidence="10 11" key="1">
    <citation type="submission" date="2016-10" db="EMBL/GenBank/DDBJ databases">
        <authorList>
            <person name="Cai Z."/>
        </authorList>
    </citation>
    <scope>NUCLEOTIDE SEQUENCE [LARGE SCALE GENOMIC DNA]</scope>
</reference>
<dbReference type="PANTHER" id="PTHR13117">
    <property type="entry name" value="ENDOPLASMIC RETICULUM MULTISPAN TRANSMEMBRANE PROTEIN-RELATED"/>
    <property type="match status" value="1"/>
</dbReference>
<keyword evidence="11" id="KW-1185">Reference proteome</keyword>
<evidence type="ECO:0000256" key="5">
    <source>
        <dbReference type="ARBA" id="ARBA00022824"/>
    </source>
</evidence>
<dbReference type="Pfam" id="PF04506">
    <property type="entry name" value="Rft-1"/>
    <property type="match status" value="1"/>
</dbReference>
<feature type="transmembrane region" description="Helical" evidence="9">
    <location>
        <begin position="491"/>
        <end position="510"/>
    </location>
</feature>
<evidence type="ECO:0000256" key="6">
    <source>
        <dbReference type="ARBA" id="ARBA00022989"/>
    </source>
</evidence>